<dbReference type="EMBL" id="JBEXAC010000001">
    <property type="protein sequence ID" value="MET6996422.1"/>
    <property type="molecule type" value="Genomic_DNA"/>
</dbReference>
<evidence type="ECO:0000256" key="4">
    <source>
        <dbReference type="ARBA" id="ARBA00022989"/>
    </source>
</evidence>
<evidence type="ECO:0000313" key="9">
    <source>
        <dbReference type="Proteomes" id="UP001549749"/>
    </source>
</evidence>
<accession>A0ABV2T066</accession>
<dbReference type="InterPro" id="IPR024989">
    <property type="entry name" value="MFS_assoc_dom"/>
</dbReference>
<dbReference type="Pfam" id="PF12832">
    <property type="entry name" value="MFS_1_like"/>
    <property type="match status" value="1"/>
</dbReference>
<reference evidence="8 9" key="1">
    <citation type="submission" date="2024-06" db="EMBL/GenBank/DDBJ databases">
        <title>Chitinophaga defluvii sp. nov., isolated from municipal sewage.</title>
        <authorList>
            <person name="Zhang L."/>
        </authorList>
    </citation>
    <scope>NUCLEOTIDE SEQUENCE [LARGE SCALE GENOMIC DNA]</scope>
    <source>
        <strain evidence="8 9">H8</strain>
    </source>
</reference>
<feature type="transmembrane region" description="Helical" evidence="6">
    <location>
        <begin position="56"/>
        <end position="76"/>
    </location>
</feature>
<evidence type="ECO:0000259" key="7">
    <source>
        <dbReference type="PROSITE" id="PS50850"/>
    </source>
</evidence>
<comment type="similarity">
    <text evidence="2">Belongs to the major facilitator superfamily. MFSD6 family.</text>
</comment>
<evidence type="ECO:0000256" key="1">
    <source>
        <dbReference type="ARBA" id="ARBA00004141"/>
    </source>
</evidence>
<feature type="transmembrane region" description="Helical" evidence="6">
    <location>
        <begin position="343"/>
        <end position="360"/>
    </location>
</feature>
<feature type="transmembrane region" description="Helical" evidence="6">
    <location>
        <begin position="83"/>
        <end position="102"/>
    </location>
</feature>
<protein>
    <submittedName>
        <fullName evidence="8">MFS transporter</fullName>
    </submittedName>
</protein>
<feature type="transmembrane region" description="Helical" evidence="6">
    <location>
        <begin position="282"/>
        <end position="299"/>
    </location>
</feature>
<feature type="transmembrane region" description="Helical" evidence="6">
    <location>
        <begin position="372"/>
        <end position="392"/>
    </location>
</feature>
<dbReference type="Proteomes" id="UP001549749">
    <property type="component" value="Unassembled WGS sequence"/>
</dbReference>
<dbReference type="InterPro" id="IPR020846">
    <property type="entry name" value="MFS_dom"/>
</dbReference>
<feature type="transmembrane region" description="Helical" evidence="6">
    <location>
        <begin position="247"/>
        <end position="270"/>
    </location>
</feature>
<comment type="subcellular location">
    <subcellularLocation>
        <location evidence="1">Membrane</location>
        <topology evidence="1">Multi-pass membrane protein</topology>
    </subcellularLocation>
</comment>
<dbReference type="InterPro" id="IPR036259">
    <property type="entry name" value="MFS_trans_sf"/>
</dbReference>
<keyword evidence="3 6" id="KW-0812">Transmembrane</keyword>
<organism evidence="8 9">
    <name type="scientific">Chitinophaga defluvii</name>
    <dbReference type="NCBI Taxonomy" id="3163343"/>
    <lineage>
        <taxon>Bacteria</taxon>
        <taxon>Pseudomonadati</taxon>
        <taxon>Bacteroidota</taxon>
        <taxon>Chitinophagia</taxon>
        <taxon>Chitinophagales</taxon>
        <taxon>Chitinophagaceae</taxon>
        <taxon>Chitinophaga</taxon>
    </lineage>
</organism>
<keyword evidence="5 6" id="KW-0472">Membrane</keyword>
<evidence type="ECO:0000256" key="5">
    <source>
        <dbReference type="ARBA" id="ARBA00023136"/>
    </source>
</evidence>
<dbReference type="Gene3D" id="1.20.1250.20">
    <property type="entry name" value="MFS general substrate transporter like domains"/>
    <property type="match status" value="2"/>
</dbReference>
<evidence type="ECO:0000313" key="8">
    <source>
        <dbReference type="EMBL" id="MET6996422.1"/>
    </source>
</evidence>
<dbReference type="PANTHER" id="PTHR16172">
    <property type="entry name" value="MAJOR FACILITATOR SUPERFAMILY DOMAIN-CONTAINING PROTEIN 6-LIKE"/>
    <property type="match status" value="1"/>
</dbReference>
<keyword evidence="9" id="KW-1185">Reference proteome</keyword>
<evidence type="ECO:0000256" key="2">
    <source>
        <dbReference type="ARBA" id="ARBA00005241"/>
    </source>
</evidence>
<dbReference type="SUPFAM" id="SSF103473">
    <property type="entry name" value="MFS general substrate transporter"/>
    <property type="match status" value="1"/>
</dbReference>
<feature type="transmembrane region" description="Helical" evidence="6">
    <location>
        <begin position="305"/>
        <end position="322"/>
    </location>
</feature>
<feature type="transmembrane region" description="Helical" evidence="6">
    <location>
        <begin position="108"/>
        <end position="127"/>
    </location>
</feature>
<dbReference type="PROSITE" id="PS50850">
    <property type="entry name" value="MFS"/>
    <property type="match status" value="1"/>
</dbReference>
<feature type="transmembrane region" description="Helical" evidence="6">
    <location>
        <begin position="21"/>
        <end position="44"/>
    </location>
</feature>
<keyword evidence="4 6" id="KW-1133">Transmembrane helix</keyword>
<feature type="domain" description="Major facilitator superfamily (MFS) profile" evidence="7">
    <location>
        <begin position="216"/>
        <end position="406"/>
    </location>
</feature>
<name>A0ABV2T066_9BACT</name>
<dbReference type="RefSeq" id="WP_354659064.1">
    <property type="nucleotide sequence ID" value="NZ_JBEXAC010000001.1"/>
</dbReference>
<dbReference type="InterPro" id="IPR051717">
    <property type="entry name" value="MFS_MFSD6"/>
</dbReference>
<comment type="caution">
    <text evidence="8">The sequence shown here is derived from an EMBL/GenBank/DDBJ whole genome shotgun (WGS) entry which is preliminary data.</text>
</comment>
<feature type="transmembrane region" description="Helical" evidence="6">
    <location>
        <begin position="216"/>
        <end position="241"/>
    </location>
</feature>
<proteinExistence type="inferred from homology"/>
<dbReference type="PANTHER" id="PTHR16172:SF41">
    <property type="entry name" value="MAJOR FACILITATOR SUPERFAMILY DOMAIN-CONTAINING PROTEIN 6-LIKE"/>
    <property type="match status" value="1"/>
</dbReference>
<sequence>MNTISDQRISWWQKLRTENNRFRLVFLCSFASLGSWMPGFNIWLQDQGMGGTAMGFLAAIPWLVMLLVQPFWGILADKTGKIYCFRLSVLLAALLFGIFPLLAKASMWIGIMTCCFAVFQTPVLPLLDSITLDHAAMDHTISYSRLRFWGAPGFGLGAWLTGILSTTYGSDVSFYLTAAFLLSAWLIARKLEPPPAVVAAADLSFKGLGQTLNNGILFSFLLVVMLVSITQSASSFFLTVYMREIGAAASITGTAIGVQSLSELPFYFIAAWLLRKTNAGKVLVIAIWGTALRFLLYYLNGNPYMVISIESLNGITWTLLWISSVEFVNEKVPAQWRTTGQSLLWAMYFGAGAVAGNVLIGSLYETMPMRQIFGIFSIVVFITGIFSLLLFVKPSKTKPLMVQNVA</sequence>
<feature type="transmembrane region" description="Helical" evidence="6">
    <location>
        <begin position="148"/>
        <end position="166"/>
    </location>
</feature>
<evidence type="ECO:0000256" key="3">
    <source>
        <dbReference type="ARBA" id="ARBA00022692"/>
    </source>
</evidence>
<evidence type="ECO:0000256" key="6">
    <source>
        <dbReference type="SAM" id="Phobius"/>
    </source>
</evidence>
<gene>
    <name evidence="8" type="ORF">ABR189_03555</name>
</gene>